<gene>
    <name evidence="7" type="ORF">SHERM_29230</name>
</gene>
<evidence type="ECO:0000256" key="5">
    <source>
        <dbReference type="SAM" id="SignalP"/>
    </source>
</evidence>
<dbReference type="GO" id="GO:0016460">
    <property type="term" value="C:myosin II complex"/>
    <property type="evidence" value="ECO:0007669"/>
    <property type="project" value="TreeGrafter"/>
</dbReference>
<keyword evidence="5" id="KW-0732">Signal</keyword>
<feature type="signal peptide" evidence="5">
    <location>
        <begin position="1"/>
        <end position="15"/>
    </location>
</feature>
<sequence>MLFFSCALFITLAVGVHLMPYFPVISAFLSSPSQVNSAPISSRRDSCVPFLHNVVYSDGKECDDDGPFINNHEMGCKKSWDWIQTGRVAECEFQKLKKSDASDLLNGSWVIVAGDSQARLMAVSLLKLVLGPESLEKVRGDLFKRHSDYSTIVDHIGMKLDFIWAPYVGNLTELMLLFKKNKKNLPDVLNKNLPDVLVMGAGLWDMLHINNASEYGASLRVLRNNVLALIPVSSNLDSDDEEGPKSEARLLHLFWVGMPTLITSMLNTDAKRERMTDLMCSAQIHAEAQNCPIFLQIHMSTIQTGLPRIGKPRGRHHALTQQKRQEIKDAFEQFDTDRSGTIDANEFNEAMRVLGFESSEEEINRMIAEVDKDGNETIDFDGFYLMMTAKLGERDTIEELKKAFQTIDLDNNGSISLGDIRRTANDVGVRFTEKELQDMIRGADRDNDGEVSLDDFFKIMSRTSYGY</sequence>
<dbReference type="PROSITE" id="PS50222">
    <property type="entry name" value="EF_HAND_2"/>
    <property type="match status" value="4"/>
</dbReference>
<comment type="caution">
    <text evidence="7">The sequence shown here is derived from an EMBL/GenBank/DDBJ whole genome shotgun (WGS) entry which is preliminary data.</text>
</comment>
<organism evidence="7 8">
    <name type="scientific">Striga hermonthica</name>
    <name type="common">Purple witchweed</name>
    <name type="synonym">Buchnera hermonthica</name>
    <dbReference type="NCBI Taxonomy" id="68872"/>
    <lineage>
        <taxon>Eukaryota</taxon>
        <taxon>Viridiplantae</taxon>
        <taxon>Streptophyta</taxon>
        <taxon>Embryophyta</taxon>
        <taxon>Tracheophyta</taxon>
        <taxon>Spermatophyta</taxon>
        <taxon>Magnoliopsida</taxon>
        <taxon>eudicotyledons</taxon>
        <taxon>Gunneridae</taxon>
        <taxon>Pentapetalae</taxon>
        <taxon>asterids</taxon>
        <taxon>lamiids</taxon>
        <taxon>Lamiales</taxon>
        <taxon>Orobanchaceae</taxon>
        <taxon>Buchnereae</taxon>
        <taxon>Striga</taxon>
    </lineage>
</organism>
<proteinExistence type="inferred from homology"/>
<evidence type="ECO:0000256" key="1">
    <source>
        <dbReference type="ARBA" id="ARBA00009763"/>
    </source>
</evidence>
<reference evidence="7" key="1">
    <citation type="submission" date="2019-12" db="EMBL/GenBank/DDBJ databases">
        <authorList>
            <person name="Scholes J."/>
        </authorList>
    </citation>
    <scope>NUCLEOTIDE SEQUENCE</scope>
</reference>
<dbReference type="Proteomes" id="UP001153555">
    <property type="component" value="Unassembled WGS sequence"/>
</dbReference>
<dbReference type="InterPro" id="IPR050230">
    <property type="entry name" value="CALM/Myosin/TropC-like"/>
</dbReference>
<dbReference type="Gene3D" id="1.10.238.10">
    <property type="entry name" value="EF-hand"/>
    <property type="match status" value="2"/>
</dbReference>
<dbReference type="InterPro" id="IPR011992">
    <property type="entry name" value="EF-hand-dom_pair"/>
</dbReference>
<evidence type="ECO:0000313" key="8">
    <source>
        <dbReference type="Proteomes" id="UP001153555"/>
    </source>
</evidence>
<dbReference type="OrthoDB" id="767975at2759"/>
<feature type="domain" description="EF-hand" evidence="6">
    <location>
        <begin position="395"/>
        <end position="430"/>
    </location>
</feature>
<comment type="similarity">
    <text evidence="1">Belongs to the calmodulin family.</text>
</comment>
<evidence type="ECO:0000256" key="3">
    <source>
        <dbReference type="ARBA" id="ARBA00022737"/>
    </source>
</evidence>
<dbReference type="PANTHER" id="PTHR23048">
    <property type="entry name" value="MYOSIN LIGHT CHAIN 1, 3"/>
    <property type="match status" value="1"/>
</dbReference>
<dbReference type="FunFam" id="1.10.238.10:FF:000178">
    <property type="entry name" value="Calmodulin-2 A"/>
    <property type="match status" value="1"/>
</dbReference>
<keyword evidence="4" id="KW-0106">Calcium</keyword>
<feature type="domain" description="EF-hand" evidence="6">
    <location>
        <begin position="322"/>
        <end position="357"/>
    </location>
</feature>
<dbReference type="GO" id="GO:0005509">
    <property type="term" value="F:calcium ion binding"/>
    <property type="evidence" value="ECO:0007669"/>
    <property type="project" value="InterPro"/>
</dbReference>
<dbReference type="InterPro" id="IPR018247">
    <property type="entry name" value="EF_Hand_1_Ca_BS"/>
</dbReference>
<dbReference type="InterPro" id="IPR002048">
    <property type="entry name" value="EF_hand_dom"/>
</dbReference>
<keyword evidence="3" id="KW-0677">Repeat</keyword>
<evidence type="ECO:0000256" key="4">
    <source>
        <dbReference type="ARBA" id="ARBA00022837"/>
    </source>
</evidence>
<dbReference type="PROSITE" id="PS00018">
    <property type="entry name" value="EF_HAND_1"/>
    <property type="match status" value="3"/>
</dbReference>
<keyword evidence="2" id="KW-0488">Methylation</keyword>
<feature type="domain" description="EF-hand" evidence="6">
    <location>
        <begin position="358"/>
        <end position="393"/>
    </location>
</feature>
<evidence type="ECO:0000256" key="2">
    <source>
        <dbReference type="ARBA" id="ARBA00022481"/>
    </source>
</evidence>
<dbReference type="PANTHER" id="PTHR23048:SF59">
    <property type="entry name" value="EF-HAND SUPERFAMILY PROTEIN"/>
    <property type="match status" value="1"/>
</dbReference>
<feature type="chain" id="PRO_5040119589" description="EF-hand domain-containing protein" evidence="5">
    <location>
        <begin position="16"/>
        <end position="467"/>
    </location>
</feature>
<keyword evidence="8" id="KW-1185">Reference proteome</keyword>
<dbReference type="SUPFAM" id="SSF47473">
    <property type="entry name" value="EF-hand"/>
    <property type="match status" value="1"/>
</dbReference>
<evidence type="ECO:0000259" key="6">
    <source>
        <dbReference type="PROSITE" id="PS50222"/>
    </source>
</evidence>
<dbReference type="AlphaFoldDB" id="A0A9N7NRD1"/>
<evidence type="ECO:0000313" key="7">
    <source>
        <dbReference type="EMBL" id="CAA0833974.1"/>
    </source>
</evidence>
<dbReference type="EMBL" id="CACSLK010027842">
    <property type="protein sequence ID" value="CAA0833974.1"/>
    <property type="molecule type" value="Genomic_DNA"/>
</dbReference>
<protein>
    <recommendedName>
        <fullName evidence="6">EF-hand domain-containing protein</fullName>
    </recommendedName>
</protein>
<dbReference type="Pfam" id="PF13499">
    <property type="entry name" value="EF-hand_7"/>
    <property type="match status" value="2"/>
</dbReference>
<name>A0A9N7NRD1_STRHE</name>
<feature type="domain" description="EF-hand" evidence="6">
    <location>
        <begin position="431"/>
        <end position="466"/>
    </location>
</feature>
<accession>A0A9N7NRD1</accession>
<dbReference type="SMART" id="SM00054">
    <property type="entry name" value="EFh"/>
    <property type="match status" value="4"/>
</dbReference>